<comment type="pathway">
    <text evidence="3 11">Glycan biosynthesis; glycogen biosynthesis.</text>
</comment>
<feature type="domain" description="Glycosyl transferase family 1" evidence="12">
    <location>
        <begin position="293"/>
        <end position="441"/>
    </location>
</feature>
<dbReference type="InterPro" id="IPR001296">
    <property type="entry name" value="Glyco_trans_1"/>
</dbReference>
<gene>
    <name evidence="11 14" type="primary">glgA</name>
    <name evidence="14" type="ORF">EHSB41UT_01715</name>
</gene>
<evidence type="ECO:0000313" key="14">
    <source>
        <dbReference type="EMBL" id="SMA44039.1"/>
    </source>
</evidence>
<evidence type="ECO:0000259" key="12">
    <source>
        <dbReference type="Pfam" id="PF00534"/>
    </source>
</evidence>
<dbReference type="Pfam" id="PF08323">
    <property type="entry name" value="Glyco_transf_5"/>
    <property type="match status" value="1"/>
</dbReference>
<dbReference type="SUPFAM" id="SSF53756">
    <property type="entry name" value="UDP-Glycosyltransferase/glycogen phosphorylase"/>
    <property type="match status" value="1"/>
</dbReference>
<evidence type="ECO:0000256" key="9">
    <source>
        <dbReference type="ARBA" id="ARBA00023056"/>
    </source>
</evidence>
<keyword evidence="15" id="KW-1185">Reference proteome</keyword>
<organism evidence="14 15">
    <name type="scientific">Parendozoicomonas haliclonae</name>
    <dbReference type="NCBI Taxonomy" id="1960125"/>
    <lineage>
        <taxon>Bacteria</taxon>
        <taxon>Pseudomonadati</taxon>
        <taxon>Pseudomonadota</taxon>
        <taxon>Gammaproteobacteria</taxon>
        <taxon>Oceanospirillales</taxon>
        <taxon>Endozoicomonadaceae</taxon>
        <taxon>Parendozoicomonas</taxon>
    </lineage>
</organism>
<dbReference type="NCBIfam" id="TIGR02095">
    <property type="entry name" value="glgA"/>
    <property type="match status" value="1"/>
</dbReference>
<dbReference type="EC" id="2.4.1.21" evidence="5 11"/>
<comment type="function">
    <text evidence="2 11">Synthesizes alpha-1,4-glucan chains using ADP-glucose.</text>
</comment>
<dbReference type="GO" id="GO:0005978">
    <property type="term" value="P:glycogen biosynthetic process"/>
    <property type="evidence" value="ECO:0007669"/>
    <property type="project" value="UniProtKB-UniRule"/>
</dbReference>
<dbReference type="PANTHER" id="PTHR45825:SF11">
    <property type="entry name" value="ALPHA AMYLASE DOMAIN-CONTAINING PROTEIN"/>
    <property type="match status" value="1"/>
</dbReference>
<dbReference type="CDD" id="cd03791">
    <property type="entry name" value="GT5_Glycogen_synthase_DULL1-like"/>
    <property type="match status" value="1"/>
</dbReference>
<dbReference type="GO" id="GO:0009011">
    <property type="term" value="F:alpha-1,4-glucan glucosyltransferase (ADP-glucose donor) activity"/>
    <property type="evidence" value="ECO:0007669"/>
    <property type="project" value="UniProtKB-UniRule"/>
</dbReference>
<evidence type="ECO:0000256" key="8">
    <source>
        <dbReference type="ARBA" id="ARBA00022679"/>
    </source>
</evidence>
<evidence type="ECO:0000256" key="3">
    <source>
        <dbReference type="ARBA" id="ARBA00004964"/>
    </source>
</evidence>
<evidence type="ECO:0000256" key="11">
    <source>
        <dbReference type="HAMAP-Rule" id="MF_00484"/>
    </source>
</evidence>
<dbReference type="EMBL" id="FWPT01000003">
    <property type="protein sequence ID" value="SMA44039.1"/>
    <property type="molecule type" value="Genomic_DNA"/>
</dbReference>
<evidence type="ECO:0000256" key="2">
    <source>
        <dbReference type="ARBA" id="ARBA00002764"/>
    </source>
</evidence>
<comment type="catalytic activity">
    <reaction evidence="1 11">
        <text>[(1-&gt;4)-alpha-D-glucosyl](n) + ADP-alpha-D-glucose = [(1-&gt;4)-alpha-D-glucosyl](n+1) + ADP + H(+)</text>
        <dbReference type="Rhea" id="RHEA:18189"/>
        <dbReference type="Rhea" id="RHEA-COMP:9584"/>
        <dbReference type="Rhea" id="RHEA-COMP:9587"/>
        <dbReference type="ChEBI" id="CHEBI:15378"/>
        <dbReference type="ChEBI" id="CHEBI:15444"/>
        <dbReference type="ChEBI" id="CHEBI:57498"/>
        <dbReference type="ChEBI" id="CHEBI:456216"/>
        <dbReference type="EC" id="2.4.1.21"/>
    </reaction>
</comment>
<dbReference type="HAMAP" id="MF_00484">
    <property type="entry name" value="Glycogen_synth"/>
    <property type="match status" value="1"/>
</dbReference>
<evidence type="ECO:0000259" key="13">
    <source>
        <dbReference type="Pfam" id="PF08323"/>
    </source>
</evidence>
<dbReference type="GO" id="GO:0004373">
    <property type="term" value="F:alpha-1,4-glucan glucosyltransferase (UDP-glucose donor) activity"/>
    <property type="evidence" value="ECO:0007669"/>
    <property type="project" value="InterPro"/>
</dbReference>
<dbReference type="Gene3D" id="3.40.50.2000">
    <property type="entry name" value="Glycogen Phosphorylase B"/>
    <property type="match status" value="2"/>
</dbReference>
<evidence type="ECO:0000256" key="5">
    <source>
        <dbReference type="ARBA" id="ARBA00012588"/>
    </source>
</evidence>
<feature type="domain" description="Starch synthase catalytic" evidence="13">
    <location>
        <begin position="6"/>
        <end position="242"/>
    </location>
</feature>
<keyword evidence="8 11" id="KW-0808">Transferase</keyword>
<evidence type="ECO:0000256" key="10">
    <source>
        <dbReference type="ARBA" id="ARBA00031722"/>
    </source>
</evidence>
<keyword evidence="7 11" id="KW-0328">Glycosyltransferase</keyword>
<dbReference type="PANTHER" id="PTHR45825">
    <property type="entry name" value="GRANULE-BOUND STARCH SYNTHASE 1, CHLOROPLASTIC/AMYLOPLASTIC"/>
    <property type="match status" value="1"/>
</dbReference>
<keyword evidence="9 11" id="KW-0320">Glycogen biosynthesis</keyword>
<protein>
    <recommendedName>
        <fullName evidence="6 11">Glycogen synthase</fullName>
        <ecNumber evidence="5 11">2.4.1.21</ecNumber>
    </recommendedName>
    <alternativeName>
        <fullName evidence="10 11">Starch [bacterial glycogen] synthase</fullName>
    </alternativeName>
</protein>
<evidence type="ECO:0000256" key="1">
    <source>
        <dbReference type="ARBA" id="ARBA00001478"/>
    </source>
</evidence>
<accession>A0A1X7AI17</accession>
<dbReference type="GO" id="GO:0005829">
    <property type="term" value="C:cytosol"/>
    <property type="evidence" value="ECO:0007669"/>
    <property type="project" value="TreeGrafter"/>
</dbReference>
<reference evidence="14 15" key="1">
    <citation type="submission" date="2017-03" db="EMBL/GenBank/DDBJ databases">
        <authorList>
            <person name="Afonso C.L."/>
            <person name="Miller P.J."/>
            <person name="Scott M.A."/>
            <person name="Spackman E."/>
            <person name="Goraichik I."/>
            <person name="Dimitrov K.M."/>
            <person name="Suarez D.L."/>
            <person name="Swayne D.E."/>
        </authorList>
    </citation>
    <scope>NUCLEOTIDE SEQUENCE [LARGE SCALE GENOMIC DNA]</scope>
    <source>
        <strain evidence="14">SB41UT1</strain>
    </source>
</reference>
<dbReference type="RefSeq" id="WP_207626596.1">
    <property type="nucleotide sequence ID" value="NZ_CBCSCN010000008.1"/>
</dbReference>
<feature type="binding site" evidence="11">
    <location>
        <position position="19"/>
    </location>
    <ligand>
        <name>ADP-alpha-D-glucose</name>
        <dbReference type="ChEBI" id="CHEBI:57498"/>
    </ligand>
</feature>
<dbReference type="InterPro" id="IPR011835">
    <property type="entry name" value="GS/SS"/>
</dbReference>
<dbReference type="InterPro" id="IPR013534">
    <property type="entry name" value="Starch_synth_cat_dom"/>
</dbReference>
<dbReference type="UniPathway" id="UPA00164"/>
<proteinExistence type="inferred from homology"/>
<evidence type="ECO:0000256" key="6">
    <source>
        <dbReference type="ARBA" id="ARBA00019935"/>
    </source>
</evidence>
<evidence type="ECO:0000256" key="7">
    <source>
        <dbReference type="ARBA" id="ARBA00022676"/>
    </source>
</evidence>
<dbReference type="NCBIfam" id="NF001903">
    <property type="entry name" value="PRK00654.2-2"/>
    <property type="match status" value="1"/>
</dbReference>
<name>A0A1X7AI17_9GAMM</name>
<dbReference type="AlphaFoldDB" id="A0A1X7AI17"/>
<dbReference type="Pfam" id="PF00534">
    <property type="entry name" value="Glycos_transf_1"/>
    <property type="match status" value="1"/>
</dbReference>
<comment type="similarity">
    <text evidence="4 11">Belongs to the glycosyltransferase 1 family. Bacterial/plant glycogen synthase subfamily.</text>
</comment>
<evidence type="ECO:0000313" key="15">
    <source>
        <dbReference type="Proteomes" id="UP000196573"/>
    </source>
</evidence>
<dbReference type="Proteomes" id="UP000196573">
    <property type="component" value="Unassembled WGS sequence"/>
</dbReference>
<evidence type="ECO:0000256" key="4">
    <source>
        <dbReference type="ARBA" id="ARBA00010281"/>
    </source>
</evidence>
<sequence>MASDLKILFAVSELAGIVKTGGLADVAAALGPWMRNKGHDVRVIMPAYRKALNILPTEVVGVGEVLMNGSPRGFAIRQGCFNGVPVYLIEHHHYFDREDLYTSYGEGFADNTERFAFFCLAALQACQVLGFQPDIIHGHDWPSALLPFYLKTHEQHNPFFRQTRSVLTIHNGAYQQHTDSSLLPLLGIEPHWFTSEHFEDHGRINLLKGGILFADKITTVSPHYAEELQTELGSHGLVQTIRRRADDFHGILNGCDYQEWNPETDPLLPANYSLDNLTGKQICKSFLQERAGLAARADIPLYGLVSRLTEQKGFAYLIPALRQFLQQDVQVVLQASGDPELAAELRRLAEAFPDKCRFVEAYDNSLAHQIEAGADFFLMPSLFEPCGLNQMYSMKYGTLPIVRAVGGLVDTVRGYSHQETPSEATGFVFDAPDSQVLNQCLQESLAIFHQPDVMKVLVTNAMQESFSWEQSTEDYLGVYRMALDRALEK</sequence>